<proteinExistence type="inferred from homology"/>
<feature type="repeat" description="ANK" evidence="11">
    <location>
        <begin position="205"/>
        <end position="237"/>
    </location>
</feature>
<gene>
    <name evidence="15" type="primary">AKR1</name>
    <name evidence="15" type="ORF">HDU87_003418</name>
</gene>
<feature type="region of interest" description="Disordered" evidence="13">
    <location>
        <begin position="36"/>
        <end position="89"/>
    </location>
</feature>
<sequence length="739" mass="81892">MADNSFREPLLQNFTQTLSHAAAIVGSTVSAVAAAETPEADEDLGRTGKNDGSGGGGGGWASLWRGPHRHGHGHHKHGPGCSHHKETGNLPEVASAGTNGAAAVQALASARRIEQEQTKTVRGEEMVDFKDVLSGGPPEPDLFEASQQGRLDVVKQMIEEGRARASDTDSENCTPLHWAAINNHIALADYLIYKGAEVDAIGGDLKATPMHWAARSGHIQMVTLLRKAGGDPSLKDTQGYNCLHLAAHAGHPLMAMYLVASGMDVDAPDGLGRTALMWSAYQGNSYDMIQELVRAGASLDLVDQTGYTALHWAIISNHMDVAKDLVKVGVRLDIRDPEGKSPEDWATERGYAIQYAEILRTSKNDGDLALDKTTTNRIIYIAPYVLVFSSCYAAATLPFYYSIPTMLLLMWVVYGQLIVRYLMRGQNNMVKTPFLTAIPQATLVLVGIVWLRVLPYTGFLYLEHIFFLAFYSLCIYSYYKSIMSDPGYIPTRNVDERKETVLQLASVGKLDTRTFCITCSIKKPLRSKHCRVCDRCVIKFDHHCPWTYNCIGALNHRHFMLFTLSLTLGGWIFFDIIISYLNSLLDTPLSATPAECTIPIPTLCSYFAYDGFAFVAALWALFNTIWCFCLFLVQAWQVARARTTNESANWHRFTYLVEPSDWARPSWSRRMRNVFDQGVWRNCGEFWGPVDTTKPCGADNKNGKFVEENAGPAKWYDIYEIPAGIAAAARPARSAEEMV</sequence>
<dbReference type="SMART" id="SM00248">
    <property type="entry name" value="ANK"/>
    <property type="match status" value="5"/>
</dbReference>
<dbReference type="PROSITE" id="PS50088">
    <property type="entry name" value="ANK_REPEAT"/>
    <property type="match status" value="5"/>
</dbReference>
<comment type="caution">
    <text evidence="15">The sequence shown here is derived from an EMBL/GenBank/DDBJ whole genome shotgun (WGS) entry which is preliminary data.</text>
</comment>
<evidence type="ECO:0000256" key="12">
    <source>
        <dbReference type="RuleBase" id="RU079119"/>
    </source>
</evidence>
<feature type="transmembrane region" description="Helical" evidence="12">
    <location>
        <begin position="559"/>
        <end position="581"/>
    </location>
</feature>
<dbReference type="Gene3D" id="1.25.40.20">
    <property type="entry name" value="Ankyrin repeat-containing domain"/>
    <property type="match status" value="1"/>
</dbReference>
<dbReference type="GO" id="GO:0016020">
    <property type="term" value="C:membrane"/>
    <property type="evidence" value="ECO:0007669"/>
    <property type="project" value="UniProtKB-SubCell"/>
</dbReference>
<keyword evidence="7 12" id="KW-0472">Membrane</keyword>
<dbReference type="GO" id="GO:0019706">
    <property type="term" value="F:protein-cysteine S-palmitoyltransferase activity"/>
    <property type="evidence" value="ECO:0007669"/>
    <property type="project" value="UniProtKB-EC"/>
</dbReference>
<dbReference type="Proteomes" id="UP001212152">
    <property type="component" value="Unassembled WGS sequence"/>
</dbReference>
<dbReference type="InterPro" id="IPR001594">
    <property type="entry name" value="Palmitoyltrfase_DHHC"/>
</dbReference>
<evidence type="ECO:0000313" key="15">
    <source>
        <dbReference type="EMBL" id="KAJ3178595.1"/>
    </source>
</evidence>
<comment type="subcellular location">
    <subcellularLocation>
        <location evidence="1">Membrane</location>
        <topology evidence="1">Multi-pass membrane protein</topology>
    </subcellularLocation>
</comment>
<keyword evidence="6 11" id="KW-0040">ANK repeat</keyword>
<keyword evidence="5 12" id="KW-1133">Transmembrane helix</keyword>
<dbReference type="EMBL" id="JADGJQ010000025">
    <property type="protein sequence ID" value="KAJ3178595.1"/>
    <property type="molecule type" value="Genomic_DNA"/>
</dbReference>
<evidence type="ECO:0000259" key="14">
    <source>
        <dbReference type="Pfam" id="PF01529"/>
    </source>
</evidence>
<dbReference type="PANTHER" id="PTHR24161:SF85">
    <property type="entry name" value="PALMITOYLTRANSFERASE HIP14"/>
    <property type="match status" value="1"/>
</dbReference>
<keyword evidence="16" id="KW-1185">Reference proteome</keyword>
<evidence type="ECO:0000313" key="16">
    <source>
        <dbReference type="Proteomes" id="UP001212152"/>
    </source>
</evidence>
<evidence type="ECO:0000256" key="7">
    <source>
        <dbReference type="ARBA" id="ARBA00023136"/>
    </source>
</evidence>
<evidence type="ECO:0000256" key="5">
    <source>
        <dbReference type="ARBA" id="ARBA00022989"/>
    </source>
</evidence>
<dbReference type="SUPFAM" id="SSF48403">
    <property type="entry name" value="Ankyrin repeat"/>
    <property type="match status" value="1"/>
</dbReference>
<accession>A0AAD5TL88</accession>
<feature type="transmembrane region" description="Helical" evidence="12">
    <location>
        <begin position="401"/>
        <end position="422"/>
    </location>
</feature>
<name>A0AAD5TL88_9FUNG</name>
<evidence type="ECO:0000256" key="2">
    <source>
        <dbReference type="ARBA" id="ARBA00010104"/>
    </source>
</evidence>
<evidence type="ECO:0000256" key="10">
    <source>
        <dbReference type="ARBA" id="ARBA00048048"/>
    </source>
</evidence>
<protein>
    <recommendedName>
        <fullName evidence="12">Palmitoyltransferase</fullName>
        <ecNumber evidence="12">2.3.1.225</ecNumber>
    </recommendedName>
</protein>
<evidence type="ECO:0000256" key="6">
    <source>
        <dbReference type="ARBA" id="ARBA00023043"/>
    </source>
</evidence>
<dbReference type="PROSITE" id="PS50216">
    <property type="entry name" value="DHHC"/>
    <property type="match status" value="1"/>
</dbReference>
<dbReference type="Pfam" id="PF01529">
    <property type="entry name" value="DHHC"/>
    <property type="match status" value="1"/>
</dbReference>
<keyword evidence="12" id="KW-0808">Transferase</keyword>
<keyword evidence="4" id="KW-0677">Repeat</keyword>
<feature type="repeat" description="ANK" evidence="11">
    <location>
        <begin position="305"/>
        <end position="337"/>
    </location>
</feature>
<evidence type="ECO:0000256" key="8">
    <source>
        <dbReference type="ARBA" id="ARBA00023139"/>
    </source>
</evidence>
<dbReference type="InterPro" id="IPR036770">
    <property type="entry name" value="Ankyrin_rpt-contain_sf"/>
</dbReference>
<evidence type="ECO:0000256" key="4">
    <source>
        <dbReference type="ARBA" id="ARBA00022737"/>
    </source>
</evidence>
<reference evidence="15" key="1">
    <citation type="submission" date="2020-05" db="EMBL/GenBank/DDBJ databases">
        <title>Phylogenomic resolution of chytrid fungi.</title>
        <authorList>
            <person name="Stajich J.E."/>
            <person name="Amses K."/>
            <person name="Simmons R."/>
            <person name="Seto K."/>
            <person name="Myers J."/>
            <person name="Bonds A."/>
            <person name="Quandt C.A."/>
            <person name="Barry K."/>
            <person name="Liu P."/>
            <person name="Grigoriev I."/>
            <person name="Longcore J.E."/>
            <person name="James T.Y."/>
        </authorList>
    </citation>
    <scope>NUCLEOTIDE SEQUENCE</scope>
    <source>
        <strain evidence="15">JEL0379</strain>
    </source>
</reference>
<dbReference type="AlphaFoldDB" id="A0AAD5TL88"/>
<feature type="domain" description="Palmitoyltransferase DHHC" evidence="14">
    <location>
        <begin position="511"/>
        <end position="650"/>
    </location>
</feature>
<evidence type="ECO:0000256" key="11">
    <source>
        <dbReference type="PROSITE-ProRule" id="PRU00023"/>
    </source>
</evidence>
<feature type="repeat" description="ANK" evidence="11">
    <location>
        <begin position="171"/>
        <end position="203"/>
    </location>
</feature>
<feature type="transmembrane region" description="Helical" evidence="12">
    <location>
        <begin position="459"/>
        <end position="479"/>
    </location>
</feature>
<dbReference type="PROSITE" id="PS50297">
    <property type="entry name" value="ANK_REP_REGION"/>
    <property type="match status" value="5"/>
</dbReference>
<comment type="similarity">
    <text evidence="2">Belongs to the DHHC palmitoyltransferase family. AKR/ZDHHC17 subfamily.</text>
</comment>
<dbReference type="EC" id="2.3.1.225" evidence="12"/>
<dbReference type="Pfam" id="PF12796">
    <property type="entry name" value="Ank_2"/>
    <property type="match status" value="2"/>
</dbReference>
<evidence type="ECO:0000256" key="13">
    <source>
        <dbReference type="SAM" id="MobiDB-lite"/>
    </source>
</evidence>
<keyword evidence="9" id="KW-0449">Lipoprotein</keyword>
<keyword evidence="12" id="KW-0012">Acyltransferase</keyword>
<feature type="transmembrane region" description="Helical" evidence="12">
    <location>
        <begin position="611"/>
        <end position="633"/>
    </location>
</feature>
<feature type="compositionally biased region" description="Gly residues" evidence="13">
    <location>
        <begin position="51"/>
        <end position="60"/>
    </location>
</feature>
<comment type="catalytic activity">
    <reaction evidence="10 12">
        <text>L-cysteinyl-[protein] + hexadecanoyl-CoA = S-hexadecanoyl-L-cysteinyl-[protein] + CoA</text>
        <dbReference type="Rhea" id="RHEA:36683"/>
        <dbReference type="Rhea" id="RHEA-COMP:10131"/>
        <dbReference type="Rhea" id="RHEA-COMP:11032"/>
        <dbReference type="ChEBI" id="CHEBI:29950"/>
        <dbReference type="ChEBI" id="CHEBI:57287"/>
        <dbReference type="ChEBI" id="CHEBI:57379"/>
        <dbReference type="ChEBI" id="CHEBI:74151"/>
        <dbReference type="EC" id="2.3.1.225"/>
    </reaction>
</comment>
<dbReference type="PANTHER" id="PTHR24161">
    <property type="entry name" value="ANK_REP_REGION DOMAIN-CONTAINING PROTEIN-RELATED"/>
    <property type="match status" value="1"/>
</dbReference>
<dbReference type="Pfam" id="PF00023">
    <property type="entry name" value="Ank"/>
    <property type="match status" value="1"/>
</dbReference>
<keyword evidence="8" id="KW-0564">Palmitate</keyword>
<comment type="domain">
    <text evidence="12">The DHHC domain is required for palmitoyltransferase activity.</text>
</comment>
<feature type="repeat" description="ANK" evidence="11">
    <location>
        <begin position="271"/>
        <end position="304"/>
    </location>
</feature>
<evidence type="ECO:0000256" key="3">
    <source>
        <dbReference type="ARBA" id="ARBA00022692"/>
    </source>
</evidence>
<keyword evidence="3 12" id="KW-0812">Transmembrane</keyword>
<feature type="transmembrane region" description="Helical" evidence="12">
    <location>
        <begin position="434"/>
        <end position="453"/>
    </location>
</feature>
<feature type="repeat" description="ANK" evidence="11">
    <location>
        <begin position="238"/>
        <end position="270"/>
    </location>
</feature>
<evidence type="ECO:0000256" key="1">
    <source>
        <dbReference type="ARBA" id="ARBA00004141"/>
    </source>
</evidence>
<dbReference type="InterPro" id="IPR002110">
    <property type="entry name" value="Ankyrin_rpt"/>
</dbReference>
<feature type="compositionally biased region" description="Basic residues" evidence="13">
    <location>
        <begin position="66"/>
        <end position="78"/>
    </location>
</feature>
<organism evidence="15 16">
    <name type="scientific">Geranomyces variabilis</name>
    <dbReference type="NCBI Taxonomy" id="109894"/>
    <lineage>
        <taxon>Eukaryota</taxon>
        <taxon>Fungi</taxon>
        <taxon>Fungi incertae sedis</taxon>
        <taxon>Chytridiomycota</taxon>
        <taxon>Chytridiomycota incertae sedis</taxon>
        <taxon>Chytridiomycetes</taxon>
        <taxon>Spizellomycetales</taxon>
        <taxon>Powellomycetaceae</taxon>
        <taxon>Geranomyces</taxon>
    </lineage>
</organism>
<evidence type="ECO:0000256" key="9">
    <source>
        <dbReference type="ARBA" id="ARBA00023288"/>
    </source>
</evidence>